<evidence type="ECO:0000256" key="4">
    <source>
        <dbReference type="ARBA" id="ARBA00022964"/>
    </source>
</evidence>
<feature type="compositionally biased region" description="Low complexity" evidence="7">
    <location>
        <begin position="41"/>
        <end position="69"/>
    </location>
</feature>
<evidence type="ECO:0000259" key="8">
    <source>
        <dbReference type="Pfam" id="PF02668"/>
    </source>
</evidence>
<reference evidence="9 10" key="1">
    <citation type="submission" date="2019-03" db="EMBL/GenBank/DDBJ databases">
        <title>Rhodosporidium diobovatum UCD-FST 08-225 genome sequencing, assembly, and annotation.</title>
        <authorList>
            <person name="Fakankun I.U."/>
            <person name="Fristensky B."/>
            <person name="Levin D.B."/>
        </authorList>
    </citation>
    <scope>NUCLEOTIDE SEQUENCE [LARGE SCALE GENOMIC DNA]</scope>
    <source>
        <strain evidence="9 10">UCD-FST 08-225</strain>
    </source>
</reference>
<dbReference type="PANTHER" id="PTHR10696">
    <property type="entry name" value="GAMMA-BUTYROBETAINE HYDROXYLASE-RELATED"/>
    <property type="match status" value="1"/>
</dbReference>
<evidence type="ECO:0000256" key="2">
    <source>
        <dbReference type="ARBA" id="ARBA00008654"/>
    </source>
</evidence>
<feature type="region of interest" description="Disordered" evidence="7">
    <location>
        <begin position="495"/>
        <end position="516"/>
    </location>
</feature>
<dbReference type="PANTHER" id="PTHR10696:SF25">
    <property type="entry name" value="OXIDOREDUCTASE AIM17-RELATED"/>
    <property type="match status" value="1"/>
</dbReference>
<keyword evidence="4" id="KW-0223">Dioxygenase</keyword>
<dbReference type="SUPFAM" id="SSF51197">
    <property type="entry name" value="Clavaminate synthase-like"/>
    <property type="match status" value="1"/>
</dbReference>
<dbReference type="AlphaFoldDB" id="A0A5C5G3Q7"/>
<evidence type="ECO:0000256" key="7">
    <source>
        <dbReference type="SAM" id="MobiDB-lite"/>
    </source>
</evidence>
<evidence type="ECO:0000256" key="3">
    <source>
        <dbReference type="ARBA" id="ARBA00022723"/>
    </source>
</evidence>
<keyword evidence="6" id="KW-0408">Iron</keyword>
<dbReference type="InterPro" id="IPR003819">
    <property type="entry name" value="TauD/TfdA-like"/>
</dbReference>
<feature type="compositionally biased region" description="Low complexity" evidence="7">
    <location>
        <begin position="1"/>
        <end position="33"/>
    </location>
</feature>
<proteinExistence type="inferred from homology"/>
<dbReference type="Gene3D" id="3.60.130.10">
    <property type="entry name" value="Clavaminate synthase-like"/>
    <property type="match status" value="1"/>
</dbReference>
<dbReference type="GO" id="GO:0046872">
    <property type="term" value="F:metal ion binding"/>
    <property type="evidence" value="ECO:0007669"/>
    <property type="project" value="UniProtKB-KW"/>
</dbReference>
<keyword evidence="5" id="KW-0560">Oxidoreductase</keyword>
<protein>
    <recommendedName>
        <fullName evidence="8">TauD/TfdA-like domain-containing protein</fullName>
    </recommendedName>
</protein>
<comment type="cofactor">
    <cofactor evidence="1">
        <name>Fe(2+)</name>
        <dbReference type="ChEBI" id="CHEBI:29033"/>
    </cofactor>
</comment>
<dbReference type="GO" id="GO:0045329">
    <property type="term" value="P:carnitine biosynthetic process"/>
    <property type="evidence" value="ECO:0007669"/>
    <property type="project" value="TreeGrafter"/>
</dbReference>
<dbReference type="Proteomes" id="UP000311382">
    <property type="component" value="Unassembled WGS sequence"/>
</dbReference>
<name>A0A5C5G3Q7_9BASI</name>
<gene>
    <name evidence="9" type="ORF">DMC30DRAFT_11416</name>
</gene>
<evidence type="ECO:0000256" key="6">
    <source>
        <dbReference type="ARBA" id="ARBA00023004"/>
    </source>
</evidence>
<dbReference type="InterPro" id="IPR050411">
    <property type="entry name" value="AlphaKG_dependent_hydroxylases"/>
</dbReference>
<evidence type="ECO:0000256" key="5">
    <source>
        <dbReference type="ARBA" id="ARBA00023002"/>
    </source>
</evidence>
<dbReference type="GO" id="GO:0051213">
    <property type="term" value="F:dioxygenase activity"/>
    <property type="evidence" value="ECO:0007669"/>
    <property type="project" value="UniProtKB-KW"/>
</dbReference>
<comment type="caution">
    <text evidence="9">The sequence shown here is derived from an EMBL/GenBank/DDBJ whole genome shotgun (WGS) entry which is preliminary data.</text>
</comment>
<keyword evidence="10" id="KW-1185">Reference proteome</keyword>
<evidence type="ECO:0000256" key="1">
    <source>
        <dbReference type="ARBA" id="ARBA00001954"/>
    </source>
</evidence>
<sequence>MLRSASSARALLGRAPAALARPASSSSSSSSSPRPRPGPPTSASSASPRVAPRQQQQQQAAQPAEQLRPQPFILRPLSRSYQLEALSADPSPSPSSPSTTTTLRFVSPAHPSQPRTLSLPNLFLRDTSVHPDHVHPASQQRLFRTSDLPSSALDGDKLVGYGVHNVPGKGDCLVTEWSLPLKGTSPPHKPSAKLSVVPLDVLVRLLDRSPPQGSLPAPTPWDRAALSRTLVRTPYPDFLSSDAALEHTLEGLIKDGICLVDDVPTHPREGGHEPELRRLVERIGSLRRTWYGDLWDVKAEEGSLNIAYTNLDLGLHMDLTHFDNPPRYQFLHSLQNTHVVGGLSYFVDTFALAHHMRTHHPDDFAVLAREKVRFEYRNGGKHTVFERPTFELRHDDAAAGEGEGEVHAVNYSPPFQGPLPLSLGPGGGEGAAAAAAEGEAARLSALHAALRRFASLCDDPEGTWRWSHQLEPGQCVVFDNRRVLHARTAFEFVRPGAGGSGAEAGAGKGEGGKEEEAGRWLKGAYMDGDELWSRWRVLKAEREARADNESKRGRTLFV</sequence>
<accession>A0A5C5G3Q7</accession>
<feature type="domain" description="TauD/TfdA-like" evidence="8">
    <location>
        <begin position="234"/>
        <end position="490"/>
    </location>
</feature>
<feature type="region of interest" description="Disordered" evidence="7">
    <location>
        <begin position="85"/>
        <end position="116"/>
    </location>
</feature>
<dbReference type="GO" id="GO:0005739">
    <property type="term" value="C:mitochondrion"/>
    <property type="evidence" value="ECO:0007669"/>
    <property type="project" value="TreeGrafter"/>
</dbReference>
<dbReference type="STRING" id="5288.A0A5C5G3Q7"/>
<dbReference type="OrthoDB" id="406634at2759"/>
<evidence type="ECO:0000313" key="10">
    <source>
        <dbReference type="Proteomes" id="UP000311382"/>
    </source>
</evidence>
<feature type="region of interest" description="Disordered" evidence="7">
    <location>
        <begin position="1"/>
        <end position="69"/>
    </location>
</feature>
<feature type="compositionally biased region" description="Gly residues" evidence="7">
    <location>
        <begin position="496"/>
        <end position="509"/>
    </location>
</feature>
<dbReference type="Pfam" id="PF02668">
    <property type="entry name" value="TauD"/>
    <property type="match status" value="1"/>
</dbReference>
<evidence type="ECO:0000313" key="9">
    <source>
        <dbReference type="EMBL" id="TNY23585.1"/>
    </source>
</evidence>
<dbReference type="InterPro" id="IPR042098">
    <property type="entry name" value="TauD-like_sf"/>
</dbReference>
<keyword evidence="3" id="KW-0479">Metal-binding</keyword>
<organism evidence="9 10">
    <name type="scientific">Rhodotorula diobovata</name>
    <dbReference type="NCBI Taxonomy" id="5288"/>
    <lineage>
        <taxon>Eukaryota</taxon>
        <taxon>Fungi</taxon>
        <taxon>Dikarya</taxon>
        <taxon>Basidiomycota</taxon>
        <taxon>Pucciniomycotina</taxon>
        <taxon>Microbotryomycetes</taxon>
        <taxon>Sporidiobolales</taxon>
        <taxon>Sporidiobolaceae</taxon>
        <taxon>Rhodotorula</taxon>
    </lineage>
</organism>
<comment type="similarity">
    <text evidence="2">Belongs to the gamma-BBH/TMLD family.</text>
</comment>
<dbReference type="EMBL" id="SOZI01000010">
    <property type="protein sequence ID" value="TNY23585.1"/>
    <property type="molecule type" value="Genomic_DNA"/>
</dbReference>